<evidence type="ECO:0000256" key="1">
    <source>
        <dbReference type="ARBA" id="ARBA00001936"/>
    </source>
</evidence>
<comment type="catalytic activity">
    <reaction evidence="20">
        <text>ATP + (deoxyribonucleotide)n-3'-hydroxyl + 5'-phospho-(deoxyribonucleotide)m = (deoxyribonucleotide)n+m + AMP + diphosphate.</text>
        <dbReference type="EC" id="6.5.1.1"/>
    </reaction>
</comment>
<feature type="region of interest" description="Disordered" evidence="21">
    <location>
        <begin position="553"/>
        <end position="587"/>
    </location>
</feature>
<comment type="cofactor">
    <cofactor evidence="1">
        <name>Mn(2+)</name>
        <dbReference type="ChEBI" id="CHEBI:29035"/>
    </cofactor>
</comment>
<dbReference type="Pfam" id="PF13298">
    <property type="entry name" value="LigD_N"/>
    <property type="match status" value="1"/>
</dbReference>
<reference evidence="25" key="2">
    <citation type="submission" date="2020-05" db="EMBL/GenBank/DDBJ databases">
        <title>Complete genome sequence of Bradyrhizobium diazoefficiens XF10 isolated from soybean nodule.</title>
        <authorList>
            <person name="Noda R."/>
            <person name="Kakizaki K."/>
            <person name="Minamisawa K."/>
        </authorList>
    </citation>
    <scope>NUCLEOTIDE SEQUENCE</scope>
    <source>
        <strain evidence="25">XF10</strain>
    </source>
</reference>
<feature type="region of interest" description="Disordered" evidence="21">
    <location>
        <begin position="1"/>
        <end position="26"/>
    </location>
</feature>
<dbReference type="GO" id="GO:0006281">
    <property type="term" value="P:DNA repair"/>
    <property type="evidence" value="ECO:0007669"/>
    <property type="project" value="UniProtKB-KW"/>
</dbReference>
<keyword evidence="4" id="KW-0808">Transferase</keyword>
<evidence type="ECO:0000256" key="10">
    <source>
        <dbReference type="ARBA" id="ARBA00022801"/>
    </source>
</evidence>
<dbReference type="InterPro" id="IPR014143">
    <property type="entry name" value="NHEJ_ligase_prk"/>
</dbReference>
<dbReference type="Gene3D" id="3.30.470.30">
    <property type="entry name" value="DNA ligase/mRNA capping enzyme"/>
    <property type="match status" value="1"/>
</dbReference>
<dbReference type="InterPro" id="IPR033651">
    <property type="entry name" value="PaeLigD_Pol-like"/>
</dbReference>
<dbReference type="Pfam" id="PF04679">
    <property type="entry name" value="DNA_ligase_A_C"/>
    <property type="match status" value="1"/>
</dbReference>
<dbReference type="CDD" id="cd07906">
    <property type="entry name" value="Adenylation_DNA_ligase_LigD_LigC"/>
    <property type="match status" value="1"/>
</dbReference>
<dbReference type="SUPFAM" id="SSF56091">
    <property type="entry name" value="DNA ligase/mRNA capping enzyme, catalytic domain"/>
    <property type="match status" value="1"/>
</dbReference>
<dbReference type="GO" id="GO:0005524">
    <property type="term" value="F:ATP binding"/>
    <property type="evidence" value="ECO:0007669"/>
    <property type="project" value="UniProtKB-KW"/>
</dbReference>
<dbReference type="Gene3D" id="3.30.1490.70">
    <property type="match status" value="1"/>
</dbReference>
<reference evidence="24" key="3">
    <citation type="submission" date="2020-05" db="EMBL/GenBank/DDBJ databases">
        <title>Complete genome sequence of Bradyrhizobium diazoefficiens XF4 isolated from soybean nodule.</title>
        <authorList>
            <person name="Noda R."/>
            <person name="Kakizaki K."/>
            <person name="Minamisawa K."/>
        </authorList>
    </citation>
    <scope>NUCLEOTIDE SEQUENCE</scope>
    <source>
        <strain evidence="24">XF4</strain>
    </source>
</reference>
<feature type="domain" description="ATP-dependent DNA ligase family profile" evidence="22">
    <location>
        <begin position="351"/>
        <end position="445"/>
    </location>
</feature>
<dbReference type="GO" id="GO:0006310">
    <property type="term" value="P:DNA recombination"/>
    <property type="evidence" value="ECO:0007669"/>
    <property type="project" value="UniProtKB-KW"/>
</dbReference>
<dbReference type="Pfam" id="PF21686">
    <property type="entry name" value="LigD_Prim-Pol"/>
    <property type="match status" value="1"/>
</dbReference>
<evidence type="ECO:0000256" key="9">
    <source>
        <dbReference type="ARBA" id="ARBA00022763"/>
    </source>
</evidence>
<keyword evidence="10" id="KW-0378">Hydrolase</keyword>
<dbReference type="NCBIfam" id="TIGR02776">
    <property type="entry name" value="NHEJ_ligase_prk"/>
    <property type="match status" value="1"/>
</dbReference>
<evidence type="ECO:0000313" key="23">
    <source>
        <dbReference type="EMBL" id="BCE24656.1"/>
    </source>
</evidence>
<dbReference type="EMBL" id="AP023099">
    <property type="protein sequence ID" value="BCE94416.1"/>
    <property type="molecule type" value="Genomic_DNA"/>
</dbReference>
<organism evidence="24">
    <name type="scientific">Bradyrhizobium diazoefficiens</name>
    <dbReference type="NCBI Taxonomy" id="1355477"/>
    <lineage>
        <taxon>Bacteria</taxon>
        <taxon>Pseudomonadati</taxon>
        <taxon>Pseudomonadota</taxon>
        <taxon>Alphaproteobacteria</taxon>
        <taxon>Hyphomicrobiales</taxon>
        <taxon>Nitrobacteraceae</taxon>
        <taxon>Bradyrhizobium</taxon>
    </lineage>
</organism>
<keyword evidence="6" id="KW-0540">Nuclease</keyword>
<dbReference type="GO" id="GO:0003677">
    <property type="term" value="F:DNA binding"/>
    <property type="evidence" value="ECO:0007669"/>
    <property type="project" value="UniProtKB-KW"/>
</dbReference>
<evidence type="ECO:0000256" key="21">
    <source>
        <dbReference type="SAM" id="MobiDB-lite"/>
    </source>
</evidence>
<dbReference type="InterPro" id="IPR014145">
    <property type="entry name" value="LigD_pol_dom"/>
</dbReference>
<dbReference type="GO" id="GO:0004527">
    <property type="term" value="F:exonuclease activity"/>
    <property type="evidence" value="ECO:0007669"/>
    <property type="project" value="UniProtKB-KW"/>
</dbReference>
<dbReference type="SUPFAM" id="SSF50249">
    <property type="entry name" value="Nucleic acid-binding proteins"/>
    <property type="match status" value="1"/>
</dbReference>
<dbReference type="EC" id="6.5.1.1" evidence="2"/>
<proteinExistence type="predicted"/>
<evidence type="ECO:0000256" key="19">
    <source>
        <dbReference type="ARBA" id="ARBA00029943"/>
    </source>
</evidence>
<keyword evidence="16" id="KW-0234">DNA repair</keyword>
<dbReference type="InterPro" id="IPR012310">
    <property type="entry name" value="DNA_ligase_ATP-dep_cent"/>
</dbReference>
<dbReference type="InterPro" id="IPR012340">
    <property type="entry name" value="NA-bd_OB-fold"/>
</dbReference>
<dbReference type="EMBL" id="AP023094">
    <property type="protein sequence ID" value="BCE50915.1"/>
    <property type="molecule type" value="Genomic_DNA"/>
</dbReference>
<name>A0A809ZFU3_9BRAD</name>
<dbReference type="NCBIfam" id="TIGR02779">
    <property type="entry name" value="NHEJ_ligase_lig"/>
    <property type="match status" value="1"/>
</dbReference>
<evidence type="ECO:0000313" key="24">
    <source>
        <dbReference type="EMBL" id="BCE50915.1"/>
    </source>
</evidence>
<dbReference type="InterPro" id="IPR014146">
    <property type="entry name" value="LigD_ligase_dom"/>
</dbReference>
<keyword evidence="17" id="KW-0464">Manganese</keyword>
<keyword evidence="7" id="KW-0479">Metal-binding</keyword>
<dbReference type="GO" id="GO:0003910">
    <property type="term" value="F:DNA ligase (ATP) activity"/>
    <property type="evidence" value="ECO:0007669"/>
    <property type="project" value="UniProtKB-EC"/>
</dbReference>
<keyword evidence="11" id="KW-0269">Exonuclease</keyword>
<dbReference type="RefSeq" id="WP_271612961.1">
    <property type="nucleotide sequence ID" value="NZ_CP124748.1"/>
</dbReference>
<evidence type="ECO:0000256" key="2">
    <source>
        <dbReference type="ARBA" id="ARBA00012727"/>
    </source>
</evidence>
<reference evidence="23" key="1">
    <citation type="submission" date="2020-05" db="EMBL/GenBank/DDBJ databases">
        <title>Complete genome sequence of Bradyrhizobium diazoefficiens XF1 isolated from soybean nodule.</title>
        <authorList>
            <person name="Noda R."/>
            <person name="Kakizaki K."/>
            <person name="Minamisawa K."/>
        </authorList>
    </citation>
    <scope>NUCLEOTIDE SEQUENCE</scope>
    <source>
        <strain evidence="23">XF1</strain>
    </source>
</reference>
<dbReference type="Gene3D" id="2.40.50.140">
    <property type="entry name" value="Nucleic acid-binding proteins"/>
    <property type="match status" value="1"/>
</dbReference>
<evidence type="ECO:0000256" key="8">
    <source>
        <dbReference type="ARBA" id="ARBA00022741"/>
    </source>
</evidence>
<feature type="compositionally biased region" description="Basic residues" evidence="21">
    <location>
        <begin position="575"/>
        <end position="585"/>
    </location>
</feature>
<evidence type="ECO:0000256" key="14">
    <source>
        <dbReference type="ARBA" id="ARBA00023125"/>
    </source>
</evidence>
<dbReference type="NCBIfam" id="TIGR02778">
    <property type="entry name" value="ligD_pol"/>
    <property type="match status" value="1"/>
</dbReference>
<dbReference type="InterPro" id="IPR052171">
    <property type="entry name" value="NHEJ_LigD"/>
</dbReference>
<keyword evidence="15" id="KW-0233">DNA recombination</keyword>
<protein>
    <recommendedName>
        <fullName evidence="2">DNA ligase (ATP)</fullName>
        <ecNumber evidence="2">6.5.1.1</ecNumber>
    </recommendedName>
    <alternativeName>
        <fullName evidence="19">NHEJ DNA polymerase</fullName>
    </alternativeName>
</protein>
<keyword evidence="5" id="KW-0548">Nucleotidyltransferase</keyword>
<dbReference type="InterPro" id="IPR014144">
    <property type="entry name" value="LigD_PE_domain"/>
</dbReference>
<sequence>MLRKLSTYRQKRDFEKTPEPSGEAAVASSKQRRFVVQKHDASRLHYDFRLEFDGVFKSWAVTKGPSLDPHDKRLAVEVEDHPLDYGDFEGTIPEGQYGGGTVMLWDRGTWEADDPERGFRKGDLKFTLHGEKLHGSWVLVRMRNDRDGGKRTNWLLIKHRDEFAREGEDILAEDKSVASGRAMAQIAEGKGRAPKPFMLAKGAKGKADAVWQSNRVEETKGRTVAPAPRAALKGGKTVNKAAKKSATAATNAKTVSEMPDFVAPQLCTPVERPPAGDGWCHEIKFDGYRVQLRIEDGKATLKTRKGLDWTDKFASIAKEANSLPEAMIDGEIVALDHNGAPNFSSLQAALSDGKTEDLIFFAFDLLFAEGRDYRRLPLRERKSRLKELLEAQKRKSNQIRYVEHFESGGDAVLQSACKLELEGVVSKKLDAPYRSGRTESWTKAKCRAGHEVVIGGWKTTNGKFRSLMAGVHRGDHLVFVGMVGTGFGADTVKRIMPLLKEAASNDSPFGGKNAPKKTRDVHWLKPELVAEIEFAGFTADGNIRQAAFKGLRQDKPAEEVEAETPADTELARPSAGKRVRAKSGKKKDAGAAEVMGVVISKPDKELWPDGGDGEGVTKLDLARYFEAVGGWMIEHLKGRPCSILRAPDGIGGETFFQRHAMQGTSNLLELAKVSGDRKPYLQIDRVEGLAAVAQIGGLELHPWNCAPDAYDTPGRLVFDLDPAPDVGFADVVEAAKQMRQRLTDVGMESFCKTTGGKGLHVVVPLLHGARDKVSWKEAKAFAQGICQWMADDEPERYLLNMSKKLRNGKIFLDFLRNDRLATAVAPLSPRARDGATVSMPVTWAQVKGDLDPKRYTVRTVPGLLARSKAWEGYDDAAASIKAAMKKLAGKMR</sequence>
<dbReference type="GO" id="GO:0046872">
    <property type="term" value="F:metal ion binding"/>
    <property type="evidence" value="ECO:0007669"/>
    <property type="project" value="UniProtKB-KW"/>
</dbReference>
<evidence type="ECO:0000256" key="16">
    <source>
        <dbReference type="ARBA" id="ARBA00023204"/>
    </source>
</evidence>
<dbReference type="PANTHER" id="PTHR42705">
    <property type="entry name" value="BIFUNCTIONAL NON-HOMOLOGOUS END JOINING PROTEIN LIGD"/>
    <property type="match status" value="1"/>
</dbReference>
<evidence type="ECO:0000256" key="3">
    <source>
        <dbReference type="ARBA" id="ARBA00022598"/>
    </source>
</evidence>
<evidence type="ECO:0000256" key="15">
    <source>
        <dbReference type="ARBA" id="ARBA00023172"/>
    </source>
</evidence>
<dbReference type="PANTHER" id="PTHR42705:SF2">
    <property type="entry name" value="BIFUNCTIONAL NON-HOMOLOGOUS END JOINING PROTEIN LIGD"/>
    <property type="match status" value="1"/>
</dbReference>
<evidence type="ECO:0000313" key="25">
    <source>
        <dbReference type="EMBL" id="BCE94416.1"/>
    </source>
</evidence>
<dbReference type="CDD" id="cd04862">
    <property type="entry name" value="PaeLigD_Pol_like"/>
    <property type="match status" value="1"/>
</dbReference>
<evidence type="ECO:0000256" key="12">
    <source>
        <dbReference type="ARBA" id="ARBA00022840"/>
    </source>
</evidence>
<dbReference type="AlphaFoldDB" id="A0A809ZFU3"/>
<keyword evidence="18" id="KW-0511">Multifunctional enzyme</keyword>
<dbReference type="PROSITE" id="PS50160">
    <property type="entry name" value="DNA_LIGASE_A3"/>
    <property type="match status" value="1"/>
</dbReference>
<keyword evidence="14" id="KW-0238">DNA-binding</keyword>
<dbReference type="NCBIfam" id="NF004628">
    <property type="entry name" value="PRK05972.1"/>
    <property type="match status" value="1"/>
</dbReference>
<gene>
    <name evidence="24" type="primary">ligD</name>
    <name evidence="25" type="ORF">XF10B_72140</name>
    <name evidence="23" type="ORF">XF1B_73370</name>
    <name evidence="24" type="ORF">XF4B_72640</name>
</gene>
<dbReference type="CDD" id="cd07971">
    <property type="entry name" value="OBF_DNA_ligase_LigD"/>
    <property type="match status" value="1"/>
</dbReference>
<keyword evidence="12" id="KW-0067">ATP-binding</keyword>
<accession>A0A809ZFU3</accession>
<evidence type="ECO:0000256" key="11">
    <source>
        <dbReference type="ARBA" id="ARBA00022839"/>
    </source>
</evidence>
<evidence type="ECO:0000256" key="5">
    <source>
        <dbReference type="ARBA" id="ARBA00022695"/>
    </source>
</evidence>
<evidence type="ECO:0000256" key="17">
    <source>
        <dbReference type="ARBA" id="ARBA00023211"/>
    </source>
</evidence>
<keyword evidence="9" id="KW-0227">DNA damage</keyword>
<dbReference type="EMBL" id="AP023091">
    <property type="protein sequence ID" value="BCE24656.1"/>
    <property type="molecule type" value="Genomic_DNA"/>
</dbReference>
<evidence type="ECO:0000256" key="20">
    <source>
        <dbReference type="ARBA" id="ARBA00034003"/>
    </source>
</evidence>
<evidence type="ECO:0000256" key="6">
    <source>
        <dbReference type="ARBA" id="ARBA00022722"/>
    </source>
</evidence>
<dbReference type="Gene3D" id="3.90.920.10">
    <property type="entry name" value="DNA primase, PRIM domain"/>
    <property type="match status" value="1"/>
</dbReference>
<evidence type="ECO:0000256" key="7">
    <source>
        <dbReference type="ARBA" id="ARBA00022723"/>
    </source>
</evidence>
<evidence type="ECO:0000256" key="13">
    <source>
        <dbReference type="ARBA" id="ARBA00022932"/>
    </source>
</evidence>
<keyword evidence="3 24" id="KW-0436">Ligase</keyword>
<keyword evidence="13" id="KW-0239">DNA-directed DNA polymerase</keyword>
<dbReference type="GO" id="GO:0003887">
    <property type="term" value="F:DNA-directed DNA polymerase activity"/>
    <property type="evidence" value="ECO:0007669"/>
    <property type="project" value="UniProtKB-KW"/>
</dbReference>
<evidence type="ECO:0000256" key="4">
    <source>
        <dbReference type="ARBA" id="ARBA00022679"/>
    </source>
</evidence>
<evidence type="ECO:0000256" key="18">
    <source>
        <dbReference type="ARBA" id="ARBA00023268"/>
    </source>
</evidence>
<dbReference type="Pfam" id="PF01068">
    <property type="entry name" value="DNA_ligase_A_M"/>
    <property type="match status" value="1"/>
</dbReference>
<dbReference type="InterPro" id="IPR012309">
    <property type="entry name" value="DNA_ligase_ATP-dep_C"/>
</dbReference>
<evidence type="ECO:0000259" key="22">
    <source>
        <dbReference type="PROSITE" id="PS50160"/>
    </source>
</evidence>
<dbReference type="NCBIfam" id="TIGR02777">
    <property type="entry name" value="LigD_PE_dom"/>
    <property type="match status" value="1"/>
</dbReference>
<keyword evidence="8" id="KW-0547">Nucleotide-binding</keyword>